<sequence length="478" mass="54728">MKLLSSLALTFFAVIAVMANEPTPEEVRLQNQYIEYRLMQGEIYRICVKMNDGVTTIQFPSGISEIAGKNISVDGKGTDFQIAAQPGSYYFNVSALKPGVSTTLTVTYNRQLYILYLIQSDKEAYASVVFGKSSGRRNFTENVVSSTPKATPARLVSLIDMAKKYDVLKETYPDSLAGVERVLFRNRYRCGKYDIHLDEAIRFEEEDTVIFKLRLTNLTENEIKYDKHSFSAHAGDGIYYMSVSDASGIMPPKSETYAWFGITSTPRGGRNNLKADNDWLIALTTQEMHLENIQSVKNELKEKERVEAEKEALRKEQAEEAEKKIQTAEQLMKELKRHQEEFARLKAEMERSFTENRRKLEAEKEETTQKLQNAVQLEEDAREKAKQMLETADQRLKAEIKAADLIRRELDKEIEERKAQKAGLEREIQEKSVQEARDATISVLEAMRKQTQENVRAVQQRTEDTVRRWKPSDGNGGK</sequence>
<dbReference type="RefSeq" id="WP_116884550.1">
    <property type="nucleotide sequence ID" value="NZ_CABMMC010000007.1"/>
</dbReference>
<feature type="compositionally biased region" description="Basic and acidic residues" evidence="1">
    <location>
        <begin position="461"/>
        <end position="471"/>
    </location>
</feature>
<accession>A0A2U1ATQ6</accession>
<dbReference type="AlphaFoldDB" id="A0A2U1ATQ6"/>
<dbReference type="EMBL" id="QEKH01000019">
    <property type="protein sequence ID" value="PVY39782.1"/>
    <property type="molecule type" value="Genomic_DNA"/>
</dbReference>
<keyword evidence="2" id="KW-0732">Signal</keyword>
<feature type="region of interest" description="Disordered" evidence="1">
    <location>
        <begin position="451"/>
        <end position="478"/>
    </location>
</feature>
<evidence type="ECO:0000313" key="4">
    <source>
        <dbReference type="Proteomes" id="UP000245959"/>
    </source>
</evidence>
<comment type="caution">
    <text evidence="3">The sequence shown here is derived from an EMBL/GenBank/DDBJ whole genome shotgun (WGS) entry which is preliminary data.</text>
</comment>
<feature type="chain" id="PRO_5015502344" evidence="2">
    <location>
        <begin position="20"/>
        <end position="478"/>
    </location>
</feature>
<protein>
    <submittedName>
        <fullName evidence="3">Uncharacterized protein</fullName>
    </submittedName>
</protein>
<evidence type="ECO:0000313" key="3">
    <source>
        <dbReference type="EMBL" id="PVY39782.1"/>
    </source>
</evidence>
<feature type="signal peptide" evidence="2">
    <location>
        <begin position="1"/>
        <end position="19"/>
    </location>
</feature>
<name>A0A2U1ATQ6_9BACT</name>
<dbReference type="GeneID" id="78295842"/>
<proteinExistence type="predicted"/>
<organism evidence="3 4">
    <name type="scientific">Victivallis vadensis</name>
    <dbReference type="NCBI Taxonomy" id="172901"/>
    <lineage>
        <taxon>Bacteria</taxon>
        <taxon>Pseudomonadati</taxon>
        <taxon>Lentisphaerota</taxon>
        <taxon>Lentisphaeria</taxon>
        <taxon>Victivallales</taxon>
        <taxon>Victivallaceae</taxon>
        <taxon>Victivallis</taxon>
    </lineage>
</organism>
<dbReference type="Proteomes" id="UP000245959">
    <property type="component" value="Unassembled WGS sequence"/>
</dbReference>
<reference evidence="3 4" key="1">
    <citation type="submission" date="2018-04" db="EMBL/GenBank/DDBJ databases">
        <title>Genomic Encyclopedia of Type Strains, Phase IV (KMG-IV): sequencing the most valuable type-strain genomes for metagenomic binning, comparative biology and taxonomic classification.</title>
        <authorList>
            <person name="Goeker M."/>
        </authorList>
    </citation>
    <scope>NUCLEOTIDE SEQUENCE [LARGE SCALE GENOMIC DNA]</scope>
    <source>
        <strain evidence="3 4">DSM 14823</strain>
    </source>
</reference>
<dbReference type="OrthoDB" id="192273at2"/>
<keyword evidence="4" id="KW-1185">Reference proteome</keyword>
<evidence type="ECO:0000256" key="1">
    <source>
        <dbReference type="SAM" id="MobiDB-lite"/>
    </source>
</evidence>
<evidence type="ECO:0000256" key="2">
    <source>
        <dbReference type="SAM" id="SignalP"/>
    </source>
</evidence>
<gene>
    <name evidence="3" type="ORF">C8D82_11923</name>
</gene>